<gene>
    <name evidence="1" type="ORF">PFISCL1PPCAC_24689</name>
</gene>
<evidence type="ECO:0000313" key="1">
    <source>
        <dbReference type="EMBL" id="GMT33392.1"/>
    </source>
</evidence>
<name>A0AAV5WQQ3_9BILA</name>
<dbReference type="EMBL" id="BTSY01000006">
    <property type="protein sequence ID" value="GMT33392.1"/>
    <property type="molecule type" value="Genomic_DNA"/>
</dbReference>
<feature type="non-terminal residue" evidence="1">
    <location>
        <position position="93"/>
    </location>
</feature>
<comment type="caution">
    <text evidence="1">The sequence shown here is derived from an EMBL/GenBank/DDBJ whole genome shotgun (WGS) entry which is preliminary data.</text>
</comment>
<organism evidence="1 2">
    <name type="scientific">Pristionchus fissidentatus</name>
    <dbReference type="NCBI Taxonomy" id="1538716"/>
    <lineage>
        <taxon>Eukaryota</taxon>
        <taxon>Metazoa</taxon>
        <taxon>Ecdysozoa</taxon>
        <taxon>Nematoda</taxon>
        <taxon>Chromadorea</taxon>
        <taxon>Rhabditida</taxon>
        <taxon>Rhabditina</taxon>
        <taxon>Diplogasteromorpha</taxon>
        <taxon>Diplogasteroidea</taxon>
        <taxon>Neodiplogasteridae</taxon>
        <taxon>Pristionchus</taxon>
    </lineage>
</organism>
<dbReference type="Proteomes" id="UP001432322">
    <property type="component" value="Unassembled WGS sequence"/>
</dbReference>
<protein>
    <submittedName>
        <fullName evidence="1">Uncharacterized protein</fullName>
    </submittedName>
</protein>
<keyword evidence="2" id="KW-1185">Reference proteome</keyword>
<accession>A0AAV5WQQ3</accession>
<dbReference type="AlphaFoldDB" id="A0AAV5WQQ3"/>
<evidence type="ECO:0000313" key="2">
    <source>
        <dbReference type="Proteomes" id="UP001432322"/>
    </source>
</evidence>
<proteinExistence type="predicted"/>
<sequence length="93" mass="10494">IILSPIPSSYNFDCSRWTFSSTPRGGTVPCTMLFKVGSNDIFITTIRLFSFETSKSKSIVHPSLHHCYFSRPLRASRITTLRSLTVPRATLKL</sequence>
<reference evidence="1" key="1">
    <citation type="submission" date="2023-10" db="EMBL/GenBank/DDBJ databases">
        <title>Genome assembly of Pristionchus species.</title>
        <authorList>
            <person name="Yoshida K."/>
            <person name="Sommer R.J."/>
        </authorList>
    </citation>
    <scope>NUCLEOTIDE SEQUENCE</scope>
    <source>
        <strain evidence="1">RS5133</strain>
    </source>
</reference>
<feature type="non-terminal residue" evidence="1">
    <location>
        <position position="1"/>
    </location>
</feature>